<protein>
    <submittedName>
        <fullName evidence="1">Putative signal recognition particle, SRP14 subunit, signal recognition particle, SRP9/SRP14 subunit</fullName>
    </submittedName>
</protein>
<dbReference type="Gramene" id="PRQ55688">
    <property type="protein sequence ID" value="PRQ55688"/>
    <property type="gene ID" value="RchiOBHm_Chr1g0327371"/>
</dbReference>
<sequence length="67" mass="7560">MDEITFLSLVSESLKFKVQRNKMKIVGQAIDYRCLIRATYGNMTISTSLLMLGKTLSLIDALVLLSY</sequence>
<proteinExistence type="predicted"/>
<reference evidence="1 2" key="1">
    <citation type="journal article" date="2018" name="Nat. Genet.">
        <title>The Rosa genome provides new insights in the design of modern roses.</title>
        <authorList>
            <person name="Bendahmane M."/>
        </authorList>
    </citation>
    <scope>NUCLEOTIDE SEQUENCE [LARGE SCALE GENOMIC DNA]</scope>
    <source>
        <strain evidence="2">cv. Old Blush</strain>
    </source>
</reference>
<comment type="caution">
    <text evidence="1">The sequence shown here is derived from an EMBL/GenBank/DDBJ whole genome shotgun (WGS) entry which is preliminary data.</text>
</comment>
<accession>A0A2P6SAH2</accession>
<keyword evidence="2" id="KW-1185">Reference proteome</keyword>
<dbReference type="STRING" id="74649.A0A2P6SAH2"/>
<name>A0A2P6SAH2_ROSCH</name>
<dbReference type="AlphaFoldDB" id="A0A2P6SAH2"/>
<gene>
    <name evidence="1" type="ORF">RchiOBHm_Chr1g0327371</name>
</gene>
<evidence type="ECO:0000313" key="2">
    <source>
        <dbReference type="Proteomes" id="UP000238479"/>
    </source>
</evidence>
<evidence type="ECO:0000313" key="1">
    <source>
        <dbReference type="EMBL" id="PRQ55688.1"/>
    </source>
</evidence>
<organism evidence="1 2">
    <name type="scientific">Rosa chinensis</name>
    <name type="common">China rose</name>
    <dbReference type="NCBI Taxonomy" id="74649"/>
    <lineage>
        <taxon>Eukaryota</taxon>
        <taxon>Viridiplantae</taxon>
        <taxon>Streptophyta</taxon>
        <taxon>Embryophyta</taxon>
        <taxon>Tracheophyta</taxon>
        <taxon>Spermatophyta</taxon>
        <taxon>Magnoliopsida</taxon>
        <taxon>eudicotyledons</taxon>
        <taxon>Gunneridae</taxon>
        <taxon>Pentapetalae</taxon>
        <taxon>rosids</taxon>
        <taxon>fabids</taxon>
        <taxon>Rosales</taxon>
        <taxon>Rosaceae</taxon>
        <taxon>Rosoideae</taxon>
        <taxon>Rosoideae incertae sedis</taxon>
        <taxon>Rosa</taxon>
    </lineage>
</organism>
<dbReference type="EMBL" id="PDCK01000039">
    <property type="protein sequence ID" value="PRQ55688.1"/>
    <property type="molecule type" value="Genomic_DNA"/>
</dbReference>
<dbReference type="Proteomes" id="UP000238479">
    <property type="component" value="Chromosome 1"/>
</dbReference>